<organism evidence="1 2">
    <name type="scientific">Limnothrix redekei LRLZ20PSL1</name>
    <dbReference type="NCBI Taxonomy" id="3112953"/>
    <lineage>
        <taxon>Bacteria</taxon>
        <taxon>Bacillati</taxon>
        <taxon>Cyanobacteriota</taxon>
        <taxon>Cyanophyceae</taxon>
        <taxon>Pseudanabaenales</taxon>
        <taxon>Pseudanabaenaceae</taxon>
        <taxon>Limnothrix</taxon>
    </lineage>
</organism>
<reference evidence="2" key="1">
    <citation type="journal article" date="2024" name="Algal Res.">
        <title>Biochemical, toxicological and genomic investigation of a high-biomass producing Limnothrix strain isolated from Italian shallow drinking water reservoir.</title>
        <authorList>
            <person name="Simonazzi M."/>
            <person name="Shishido T.K."/>
            <person name="Delbaje E."/>
            <person name="Wahlsten M."/>
            <person name="Fewer D.P."/>
            <person name="Sivonen K."/>
            <person name="Pezzolesi L."/>
            <person name="Pistocchi R."/>
        </authorList>
    </citation>
    <scope>NUCLEOTIDE SEQUENCE [LARGE SCALE GENOMIC DNA]</scope>
    <source>
        <strain evidence="2">LRLZ20PSL1</strain>
    </source>
</reference>
<evidence type="ECO:0000313" key="2">
    <source>
        <dbReference type="Proteomes" id="UP001604335"/>
    </source>
</evidence>
<dbReference type="Pfam" id="PF10013">
    <property type="entry name" value="DUF2256"/>
    <property type="match status" value="1"/>
</dbReference>
<accession>A0ABW7C559</accession>
<keyword evidence="2" id="KW-1185">Reference proteome</keyword>
<dbReference type="PIRSF" id="PIRSF037205">
    <property type="entry name" value="UCP037205"/>
    <property type="match status" value="1"/>
</dbReference>
<comment type="caution">
    <text evidence="1">The sequence shown here is derived from an EMBL/GenBank/DDBJ whole genome shotgun (WGS) entry which is preliminary data.</text>
</comment>
<evidence type="ECO:0000313" key="1">
    <source>
        <dbReference type="EMBL" id="MFG3816359.1"/>
    </source>
</evidence>
<sequence>MPKQRKKADFPTKVCVVCGLSFTWRKKWADCWDEVKYCSDRCRRRKNQADRPEPAS</sequence>
<dbReference type="InterPro" id="IPR017136">
    <property type="entry name" value="UCP037205"/>
</dbReference>
<dbReference type="PANTHER" id="PTHR37463:SF1">
    <property type="entry name" value="DUF2256 DOMAIN-CONTAINING PROTEIN"/>
    <property type="match status" value="1"/>
</dbReference>
<dbReference type="EMBL" id="JAZAQF010000007">
    <property type="protein sequence ID" value="MFG3816359.1"/>
    <property type="molecule type" value="Genomic_DNA"/>
</dbReference>
<name>A0ABW7C559_9CYAN</name>
<protein>
    <submittedName>
        <fullName evidence="1">DUF2256 domain-containing protein</fullName>
    </submittedName>
</protein>
<dbReference type="Proteomes" id="UP001604335">
    <property type="component" value="Unassembled WGS sequence"/>
</dbReference>
<gene>
    <name evidence="1" type="ORF">VPK24_01815</name>
</gene>
<dbReference type="RefSeq" id="WP_393010195.1">
    <property type="nucleotide sequence ID" value="NZ_JAZAQF010000007.1"/>
</dbReference>
<proteinExistence type="predicted"/>
<dbReference type="PANTHER" id="PTHR37463">
    <property type="entry name" value="GSL3115 PROTEIN"/>
    <property type="match status" value="1"/>
</dbReference>